<comment type="caution">
    <text evidence="1">The sequence shown here is derived from an EMBL/GenBank/DDBJ whole genome shotgun (WGS) entry which is preliminary data.</text>
</comment>
<accession>A0A2C5Y585</accession>
<dbReference type="AlphaFoldDB" id="A0A2C5Y585"/>
<dbReference type="Proteomes" id="UP000226192">
    <property type="component" value="Unassembled WGS sequence"/>
</dbReference>
<dbReference type="InterPro" id="IPR008775">
    <property type="entry name" value="Phytyl_CoA_dOase-like"/>
</dbReference>
<keyword evidence="2" id="KW-1185">Reference proteome</keyword>
<proteinExistence type="predicted"/>
<dbReference type="PANTHER" id="PTHR37563:SF2">
    <property type="entry name" value="PHYTANOYL-COA DIOXYGENASE FAMILY PROTEIN (AFU_ORTHOLOGUE AFUA_2G03330)"/>
    <property type="match status" value="1"/>
</dbReference>
<dbReference type="OrthoDB" id="407832at2759"/>
<protein>
    <recommendedName>
        <fullName evidence="3">Phytanoyl-CoA dioxygenase</fullName>
    </recommendedName>
</protein>
<dbReference type="InterPro" id="IPR051961">
    <property type="entry name" value="Fungal_Metabolite_Diox"/>
</dbReference>
<evidence type="ECO:0008006" key="3">
    <source>
        <dbReference type="Google" id="ProtNLM"/>
    </source>
</evidence>
<dbReference type="EMBL" id="NJET01000041">
    <property type="protein sequence ID" value="PHH63857.1"/>
    <property type="molecule type" value="Genomic_DNA"/>
</dbReference>
<name>A0A2C5Y585_9HYPO</name>
<dbReference type="SUPFAM" id="SSF51197">
    <property type="entry name" value="Clavaminate synthase-like"/>
    <property type="match status" value="1"/>
</dbReference>
<dbReference type="PANTHER" id="PTHR37563">
    <property type="entry name" value="PHYTANOYL-COA DIOXYGENASE FAMILY PROTEIN (AFU_ORTHOLOGUE AFUA_2G03330)"/>
    <property type="match status" value="1"/>
</dbReference>
<sequence>MAMLPRIAIPASVTQGGICPPPLMAEALGHLHRSGIVVLTNAIDTQHIDVLNATVSDQAATFARDPGQHFNFGVATGNINQGPPLDRELLFHDVWMNPIVMSIVSAFLGPRPVLHYACGNTALPAAADGRQPVHSDIDFAHPQFPFSVVINIPLVDMNEANGATEVWLGSHIDTSLADQALPTRRIVPELVERRRLICPPTRCCAPRASIIIRDLRLWHAGQPNLTLKPRPMLAFVWSAAWWRGKGAIHLPLDVKPIVRAWEANMAVPIQVAARWVDGPFDQRLNSIPNAEDTSLSSSDDALLAMLSTQQPSWH</sequence>
<organism evidence="1 2">
    <name type="scientific">Ophiocordyceps australis</name>
    <dbReference type="NCBI Taxonomy" id="1399860"/>
    <lineage>
        <taxon>Eukaryota</taxon>
        <taxon>Fungi</taxon>
        <taxon>Dikarya</taxon>
        <taxon>Ascomycota</taxon>
        <taxon>Pezizomycotina</taxon>
        <taxon>Sordariomycetes</taxon>
        <taxon>Hypocreomycetidae</taxon>
        <taxon>Hypocreales</taxon>
        <taxon>Ophiocordycipitaceae</taxon>
        <taxon>Ophiocordyceps</taxon>
    </lineage>
</organism>
<dbReference type="Gene3D" id="2.60.120.620">
    <property type="entry name" value="q2cbj1_9rhob like domain"/>
    <property type="match status" value="1"/>
</dbReference>
<dbReference type="Pfam" id="PF05721">
    <property type="entry name" value="PhyH"/>
    <property type="match status" value="1"/>
</dbReference>
<reference evidence="1 2" key="1">
    <citation type="submission" date="2017-06" db="EMBL/GenBank/DDBJ databases">
        <title>Ant-infecting Ophiocordyceps genomes reveal a high diversity of potential behavioral manipulation genes and a possible major role for enterotoxins.</title>
        <authorList>
            <person name="De Bekker C."/>
            <person name="Evans H.C."/>
            <person name="Brachmann A."/>
            <person name="Hughes D.P."/>
        </authorList>
    </citation>
    <scope>NUCLEOTIDE SEQUENCE [LARGE SCALE GENOMIC DNA]</scope>
    <source>
        <strain evidence="1 2">Map64</strain>
    </source>
</reference>
<gene>
    <name evidence="1" type="ORF">CDD81_5414</name>
</gene>
<evidence type="ECO:0000313" key="2">
    <source>
        <dbReference type="Proteomes" id="UP000226192"/>
    </source>
</evidence>
<evidence type="ECO:0000313" key="1">
    <source>
        <dbReference type="EMBL" id="PHH63857.1"/>
    </source>
</evidence>